<dbReference type="RefSeq" id="WP_200972950.1">
    <property type="nucleotide sequence ID" value="NZ_CP065592.1"/>
</dbReference>
<accession>A0A7T2GLJ5</accession>
<dbReference type="AlphaFoldDB" id="A0A7T2GLJ5"/>
<sequence length="63" mass="7045">MHFQTDAAYHRARALRELDLGLKATSLTACEAHLKLSSLHMERARISETRTLAQGHRSLAQCA</sequence>
<evidence type="ECO:0000313" key="2">
    <source>
        <dbReference type="Proteomes" id="UP000594873"/>
    </source>
</evidence>
<dbReference type="KEGG" id="sflv:IC614_05840"/>
<reference evidence="1 2" key="1">
    <citation type="submission" date="2020-11" db="EMBL/GenBank/DDBJ databases">
        <title>Genome seq and assembly of Sphingosinicella sp.</title>
        <authorList>
            <person name="Chhetri G."/>
        </authorList>
    </citation>
    <scope>NUCLEOTIDE SEQUENCE [LARGE SCALE GENOMIC DNA]</scope>
    <source>
        <strain evidence="1 2">UDD2</strain>
    </source>
</reference>
<name>A0A7T2GLJ5_9SPHN</name>
<dbReference type="EMBL" id="CP065592">
    <property type="protein sequence ID" value="QPQ56090.1"/>
    <property type="molecule type" value="Genomic_DNA"/>
</dbReference>
<organism evidence="1 2">
    <name type="scientific">Allosphingosinicella flava</name>
    <dbReference type="NCBI Taxonomy" id="2771430"/>
    <lineage>
        <taxon>Bacteria</taxon>
        <taxon>Pseudomonadati</taxon>
        <taxon>Pseudomonadota</taxon>
        <taxon>Alphaproteobacteria</taxon>
        <taxon>Sphingomonadales</taxon>
        <taxon>Sphingomonadaceae</taxon>
        <taxon>Allosphingosinicella</taxon>
    </lineage>
</organism>
<dbReference type="Proteomes" id="UP000594873">
    <property type="component" value="Chromosome"/>
</dbReference>
<evidence type="ECO:0000313" key="1">
    <source>
        <dbReference type="EMBL" id="QPQ56090.1"/>
    </source>
</evidence>
<proteinExistence type="predicted"/>
<keyword evidence="2" id="KW-1185">Reference proteome</keyword>
<gene>
    <name evidence="1" type="ORF">IC614_05840</name>
</gene>
<protein>
    <submittedName>
        <fullName evidence="1">Uncharacterized protein</fullName>
    </submittedName>
</protein>